<dbReference type="Proteomes" id="UP001336835">
    <property type="component" value="Unassembled WGS sequence"/>
</dbReference>
<gene>
    <name evidence="1" type="ORF">VRU48_15075</name>
</gene>
<dbReference type="EMBL" id="JAZDQT010000003">
    <property type="protein sequence ID" value="MEE1946445.1"/>
    <property type="molecule type" value="Genomic_DNA"/>
</dbReference>
<dbReference type="Pfam" id="PF14137">
    <property type="entry name" value="DUF4304"/>
    <property type="match status" value="1"/>
</dbReference>
<accession>A0ABU7IAD2</accession>
<evidence type="ECO:0000313" key="2">
    <source>
        <dbReference type="Proteomes" id="UP001336835"/>
    </source>
</evidence>
<name>A0ABU7IAD2_9SPHI</name>
<dbReference type="InterPro" id="IPR025412">
    <property type="entry name" value="DUF4304"/>
</dbReference>
<keyword evidence="2" id="KW-1185">Reference proteome</keyword>
<dbReference type="RefSeq" id="WP_330108753.1">
    <property type="nucleotide sequence ID" value="NZ_JAZDQT010000003.1"/>
</dbReference>
<sequence>MEKRDLKKILDELLMPIAFKSKGNNWTFKGNELVKMVNLQKSQYSNSYYVNYGYILRSISFDGTMHIYNRVASKDIVGQQEITELLDLDSPIPDQDRTTRLKEILIEKLIKKIENINSEDDILHELQGRPHLNDIPLIVKEHFNLEL</sequence>
<proteinExistence type="predicted"/>
<protein>
    <submittedName>
        <fullName evidence="1">DUF4304 domain-containing protein</fullName>
    </submittedName>
</protein>
<evidence type="ECO:0000313" key="1">
    <source>
        <dbReference type="EMBL" id="MEE1946445.1"/>
    </source>
</evidence>
<reference evidence="1 2" key="1">
    <citation type="submission" date="2024-01" db="EMBL/GenBank/DDBJ databases">
        <title>Pedobacter sp. nov., isolated from fresh soil.</title>
        <authorList>
            <person name="Le N.T.T."/>
        </authorList>
    </citation>
    <scope>NUCLEOTIDE SEQUENCE [LARGE SCALE GENOMIC DNA]</scope>
    <source>
        <strain evidence="1 2">KR3-3</strain>
    </source>
</reference>
<comment type="caution">
    <text evidence="1">The sequence shown here is derived from an EMBL/GenBank/DDBJ whole genome shotgun (WGS) entry which is preliminary data.</text>
</comment>
<organism evidence="1 2">
    <name type="scientific">Pedobacter albus</name>
    <dbReference type="NCBI Taxonomy" id="3113905"/>
    <lineage>
        <taxon>Bacteria</taxon>
        <taxon>Pseudomonadati</taxon>
        <taxon>Bacteroidota</taxon>
        <taxon>Sphingobacteriia</taxon>
        <taxon>Sphingobacteriales</taxon>
        <taxon>Sphingobacteriaceae</taxon>
        <taxon>Pedobacter</taxon>
    </lineage>
</organism>